<feature type="transmembrane region" description="Helical" evidence="9">
    <location>
        <begin position="48"/>
        <end position="81"/>
    </location>
</feature>
<evidence type="ECO:0000313" key="11">
    <source>
        <dbReference type="Proteomes" id="UP001368500"/>
    </source>
</evidence>
<feature type="transmembrane region" description="Helical" evidence="9">
    <location>
        <begin position="93"/>
        <end position="113"/>
    </location>
</feature>
<accession>A0ABU9B7B7</accession>
<keyword evidence="11" id="KW-1185">Reference proteome</keyword>
<proteinExistence type="inferred from homology"/>
<keyword evidence="7 9" id="KW-0472">Membrane</keyword>
<keyword evidence="5 9" id="KW-0812">Transmembrane</keyword>
<feature type="region of interest" description="Disordered" evidence="8">
    <location>
        <begin position="1"/>
        <end position="30"/>
    </location>
</feature>
<reference evidence="10 11" key="1">
    <citation type="submission" date="2024-04" db="EMBL/GenBank/DDBJ databases">
        <title>Novel species of the genus Ideonella isolated from streams.</title>
        <authorList>
            <person name="Lu H."/>
        </authorList>
    </citation>
    <scope>NUCLEOTIDE SEQUENCE [LARGE SCALE GENOMIC DNA]</scope>
    <source>
        <strain evidence="10 11">BYS139W</strain>
    </source>
</reference>
<evidence type="ECO:0000256" key="5">
    <source>
        <dbReference type="ARBA" id="ARBA00022692"/>
    </source>
</evidence>
<evidence type="ECO:0000256" key="3">
    <source>
        <dbReference type="ARBA" id="ARBA00022448"/>
    </source>
</evidence>
<keyword evidence="4" id="KW-1003">Cell membrane</keyword>
<feature type="transmembrane region" description="Helical" evidence="9">
    <location>
        <begin position="192"/>
        <end position="211"/>
    </location>
</feature>
<evidence type="ECO:0000313" key="10">
    <source>
        <dbReference type="EMBL" id="MEK8024598.1"/>
    </source>
</evidence>
<evidence type="ECO:0000256" key="9">
    <source>
        <dbReference type="SAM" id="Phobius"/>
    </source>
</evidence>
<evidence type="ECO:0000256" key="2">
    <source>
        <dbReference type="ARBA" id="ARBA00010735"/>
    </source>
</evidence>
<protein>
    <submittedName>
        <fullName evidence="10">AzlC family ABC transporter permease</fullName>
    </submittedName>
</protein>
<dbReference type="PANTHER" id="PTHR34979">
    <property type="entry name" value="INNER MEMBRANE PROTEIN YGAZ"/>
    <property type="match status" value="1"/>
</dbReference>
<evidence type="ECO:0000256" key="8">
    <source>
        <dbReference type="SAM" id="MobiDB-lite"/>
    </source>
</evidence>
<dbReference type="PANTHER" id="PTHR34979:SF1">
    <property type="entry name" value="INNER MEMBRANE PROTEIN YGAZ"/>
    <property type="match status" value="1"/>
</dbReference>
<comment type="caution">
    <text evidence="10">The sequence shown here is derived from an EMBL/GenBank/DDBJ whole genome shotgun (WGS) entry which is preliminary data.</text>
</comment>
<dbReference type="InterPro" id="IPR011606">
    <property type="entry name" value="Brnchd-chn_aa_trnsp_permease"/>
</dbReference>
<dbReference type="Pfam" id="PF03591">
    <property type="entry name" value="AzlC"/>
    <property type="match status" value="1"/>
</dbReference>
<evidence type="ECO:0000256" key="7">
    <source>
        <dbReference type="ARBA" id="ARBA00023136"/>
    </source>
</evidence>
<comment type="similarity">
    <text evidence="2">Belongs to the AzlC family.</text>
</comment>
<feature type="transmembrane region" description="Helical" evidence="9">
    <location>
        <begin position="231"/>
        <end position="253"/>
    </location>
</feature>
<dbReference type="Proteomes" id="UP001368500">
    <property type="component" value="Unassembled WGS sequence"/>
</dbReference>
<comment type="subcellular location">
    <subcellularLocation>
        <location evidence="1">Cell membrane</location>
        <topology evidence="1">Multi-pass membrane protein</topology>
    </subcellularLocation>
</comment>
<dbReference type="RefSeq" id="WP_341372378.1">
    <property type="nucleotide sequence ID" value="NZ_JBBUTF010000002.1"/>
</dbReference>
<evidence type="ECO:0000256" key="1">
    <source>
        <dbReference type="ARBA" id="ARBA00004651"/>
    </source>
</evidence>
<evidence type="ECO:0000256" key="6">
    <source>
        <dbReference type="ARBA" id="ARBA00022989"/>
    </source>
</evidence>
<keyword evidence="3" id="KW-0813">Transport</keyword>
<evidence type="ECO:0000256" key="4">
    <source>
        <dbReference type="ARBA" id="ARBA00022475"/>
    </source>
</evidence>
<organism evidence="10 11">
    <name type="scientific">Pseudaquabacterium rugosum</name>
    <dbReference type="NCBI Taxonomy" id="2984194"/>
    <lineage>
        <taxon>Bacteria</taxon>
        <taxon>Pseudomonadati</taxon>
        <taxon>Pseudomonadota</taxon>
        <taxon>Betaproteobacteria</taxon>
        <taxon>Burkholderiales</taxon>
        <taxon>Sphaerotilaceae</taxon>
        <taxon>Pseudaquabacterium</taxon>
    </lineage>
</organism>
<dbReference type="EMBL" id="JBBUTF010000002">
    <property type="protein sequence ID" value="MEK8024598.1"/>
    <property type="molecule type" value="Genomic_DNA"/>
</dbReference>
<keyword evidence="6 9" id="KW-1133">Transmembrane helix</keyword>
<name>A0ABU9B7B7_9BURK</name>
<feature type="compositionally biased region" description="Basic residues" evidence="8">
    <location>
        <begin position="15"/>
        <end position="29"/>
    </location>
</feature>
<sequence length="270" mass="29385">MADAPTRAPIAPPAHVRRPPRPQGMRRRGSALWRHPQFREGAHEMRGMALGIFAWGLVTGVAMVNSGMGTLAALACSLLVFSGTAQLATAPMFASGAPVWMVWLTALCLNLRFVVYSTQWRPFLQHLPRRQRAWASYWAADWNYLYFMRRWPDPVAAPGQLPYFWGGVVVNAGSWHLGSLLGIAASHQIPEHWGLGFAGTVALLGMTWGLLAERRTWLPALLSGSAALLALGLPLRLHLLVAMTVAVAVGLAVDAMPAGTRRTLDAGQRP</sequence>
<gene>
    <name evidence="10" type="ORF">AACH11_01280</name>
</gene>